<dbReference type="Proteomes" id="UP000235777">
    <property type="component" value="Unassembled WGS sequence"/>
</dbReference>
<dbReference type="EMBL" id="PNYC01000004">
    <property type="protein sequence ID" value="PMS37270.1"/>
    <property type="molecule type" value="Genomic_DNA"/>
</dbReference>
<gene>
    <name evidence="1" type="ORF">C0Z20_08075</name>
</gene>
<evidence type="ECO:0000313" key="2">
    <source>
        <dbReference type="Proteomes" id="UP000235777"/>
    </source>
</evidence>
<reference evidence="1 2" key="1">
    <citation type="submission" date="2018-01" db="EMBL/GenBank/DDBJ databases">
        <title>Whole genome analyses suggest that Burkholderia sensu lato contains two further novel genera in the rhizoxinica-symbiotica group Mycetohabitans gen. nov., and Trinickia gen. nov.: implications for the evolution of diazotrophy and nodulation in the Burkholderiaceae.</title>
        <authorList>
            <person name="Estrada-de los Santos P."/>
            <person name="Palmer M."/>
            <person name="Chavez-Ramirez B."/>
            <person name="Beukes C."/>
            <person name="Steenkamp E.T."/>
            <person name="Hirsch A.M."/>
            <person name="Manyaka P."/>
            <person name="Maluk M."/>
            <person name="Lafos M."/>
            <person name="Crook M."/>
            <person name="Gross E."/>
            <person name="Simon M.F."/>
            <person name="Bueno dos Reis Junior F."/>
            <person name="Poole P.S."/>
            <person name="Venter S.N."/>
            <person name="James E.K."/>
        </authorList>
    </citation>
    <scope>NUCLEOTIDE SEQUENCE [LARGE SCALE GENOMIC DNA]</scope>
    <source>
        <strain evidence="1 2">JPY 581</strain>
    </source>
</reference>
<sequence>MRNVSGKYSHSLLPEGTRFEGTRLNVAVNQAQTLVSPWLFQAPDLVLDLINIDPRDPVVVSVLLPDAVADEHFVVTFGDTEKDAKAGSARRFVNDVLFQRNELPALSDSCVVSCSFRDLSSQVTIALRDSSSASASCMHAGSFYGTYVSGFLDAWVLPTDCRLLRDAPVIRTMGPAARVSNPPTLPIGRRTPTDQTSQIGEITFDADVHEWKIDIFDDVDLQTGDLLSIEVPPGPPAWLAFSVSL</sequence>
<protein>
    <submittedName>
        <fullName evidence="1">Uncharacterized protein</fullName>
    </submittedName>
</protein>
<evidence type="ECO:0000313" key="1">
    <source>
        <dbReference type="EMBL" id="PMS37270.1"/>
    </source>
</evidence>
<proteinExistence type="predicted"/>
<organism evidence="1 2">
    <name type="scientific">Trinickia symbiotica</name>
    <dbReference type="NCBI Taxonomy" id="863227"/>
    <lineage>
        <taxon>Bacteria</taxon>
        <taxon>Pseudomonadati</taxon>
        <taxon>Pseudomonadota</taxon>
        <taxon>Betaproteobacteria</taxon>
        <taxon>Burkholderiales</taxon>
        <taxon>Burkholderiaceae</taxon>
        <taxon>Trinickia</taxon>
    </lineage>
</organism>
<accession>A0A2N7X6N5</accession>
<name>A0A2N7X6N5_9BURK</name>
<keyword evidence="2" id="KW-1185">Reference proteome</keyword>
<dbReference type="RefSeq" id="WP_018439794.1">
    <property type="nucleotide sequence ID" value="NZ_KB890166.1"/>
</dbReference>
<dbReference type="AlphaFoldDB" id="A0A2N7X6N5"/>
<comment type="caution">
    <text evidence="1">The sequence shown here is derived from an EMBL/GenBank/DDBJ whole genome shotgun (WGS) entry which is preliminary data.</text>
</comment>
<dbReference type="STRING" id="863227.GCA_000373005_01255"/>